<keyword evidence="3" id="KW-0223">Dioxygenase</keyword>
<evidence type="ECO:0000259" key="7">
    <source>
        <dbReference type="Pfam" id="PF02668"/>
    </source>
</evidence>
<dbReference type="GO" id="GO:0046872">
    <property type="term" value="F:metal ion binding"/>
    <property type="evidence" value="ECO:0007669"/>
    <property type="project" value="UniProtKB-KW"/>
</dbReference>
<dbReference type="GO" id="GO:0005737">
    <property type="term" value="C:cytoplasm"/>
    <property type="evidence" value="ECO:0007669"/>
    <property type="project" value="TreeGrafter"/>
</dbReference>
<evidence type="ECO:0000256" key="3">
    <source>
        <dbReference type="ARBA" id="ARBA00022964"/>
    </source>
</evidence>
<feature type="domain" description="TauD/TfdA-like" evidence="7">
    <location>
        <begin position="25"/>
        <end position="101"/>
    </location>
</feature>
<dbReference type="InterPro" id="IPR042098">
    <property type="entry name" value="TauD-like_sf"/>
</dbReference>
<proteinExistence type="inferred from homology"/>
<reference evidence="8" key="1">
    <citation type="submission" date="2023-03" db="EMBL/GenBank/DDBJ databases">
        <title>Massive genome expansion in bonnet fungi (Mycena s.s.) driven by repeated elements and novel gene families across ecological guilds.</title>
        <authorList>
            <consortium name="Lawrence Berkeley National Laboratory"/>
            <person name="Harder C.B."/>
            <person name="Miyauchi S."/>
            <person name="Viragh M."/>
            <person name="Kuo A."/>
            <person name="Thoen E."/>
            <person name="Andreopoulos B."/>
            <person name="Lu D."/>
            <person name="Skrede I."/>
            <person name="Drula E."/>
            <person name="Henrissat B."/>
            <person name="Morin E."/>
            <person name="Kohler A."/>
            <person name="Barry K."/>
            <person name="LaButti K."/>
            <person name="Morin E."/>
            <person name="Salamov A."/>
            <person name="Lipzen A."/>
            <person name="Mereny Z."/>
            <person name="Hegedus B."/>
            <person name="Baldrian P."/>
            <person name="Stursova M."/>
            <person name="Weitz H."/>
            <person name="Taylor A."/>
            <person name="Grigoriev I.V."/>
            <person name="Nagy L.G."/>
            <person name="Martin F."/>
            <person name="Kauserud H."/>
        </authorList>
    </citation>
    <scope>NUCLEOTIDE SEQUENCE</scope>
    <source>
        <strain evidence="8">9284</strain>
    </source>
</reference>
<keyword evidence="9" id="KW-1185">Reference proteome</keyword>
<dbReference type="PANTHER" id="PTHR30468:SF10">
    <property type="entry name" value="TAUD_TFDA-LIKE DOMAIN-CONTAINING PROTEIN"/>
    <property type="match status" value="1"/>
</dbReference>
<gene>
    <name evidence="8" type="ORF">FB45DRAFT_1125527</name>
</gene>
<organism evidence="8 9">
    <name type="scientific">Roridomyces roridus</name>
    <dbReference type="NCBI Taxonomy" id="1738132"/>
    <lineage>
        <taxon>Eukaryota</taxon>
        <taxon>Fungi</taxon>
        <taxon>Dikarya</taxon>
        <taxon>Basidiomycota</taxon>
        <taxon>Agaricomycotina</taxon>
        <taxon>Agaricomycetes</taxon>
        <taxon>Agaricomycetidae</taxon>
        <taxon>Agaricales</taxon>
        <taxon>Marasmiineae</taxon>
        <taxon>Mycenaceae</taxon>
        <taxon>Roridomyces</taxon>
    </lineage>
</organism>
<dbReference type="AlphaFoldDB" id="A0AAD7C877"/>
<comment type="similarity">
    <text evidence="1">Belongs to the TfdA dioxygenase family.</text>
</comment>
<evidence type="ECO:0000256" key="4">
    <source>
        <dbReference type="ARBA" id="ARBA00023002"/>
    </source>
</evidence>
<keyword evidence="2" id="KW-0479">Metal-binding</keyword>
<evidence type="ECO:0000256" key="1">
    <source>
        <dbReference type="ARBA" id="ARBA00005896"/>
    </source>
</evidence>
<dbReference type="SUPFAM" id="SSF51197">
    <property type="entry name" value="Clavaminate synthase-like"/>
    <property type="match status" value="1"/>
</dbReference>
<dbReference type="EMBL" id="JARKIF010000004">
    <property type="protein sequence ID" value="KAJ7641602.1"/>
    <property type="molecule type" value="Genomic_DNA"/>
</dbReference>
<comment type="caution">
    <text evidence="8">The sequence shown here is derived from an EMBL/GenBank/DDBJ whole genome shotgun (WGS) entry which is preliminary data.</text>
</comment>
<evidence type="ECO:0000256" key="5">
    <source>
        <dbReference type="ARBA" id="ARBA00023004"/>
    </source>
</evidence>
<keyword evidence="4" id="KW-0560">Oxidoreductase</keyword>
<name>A0AAD7C877_9AGAR</name>
<evidence type="ECO:0000256" key="6">
    <source>
        <dbReference type="SAM" id="MobiDB-lite"/>
    </source>
</evidence>
<dbReference type="Proteomes" id="UP001221142">
    <property type="component" value="Unassembled WGS sequence"/>
</dbReference>
<feature type="region of interest" description="Disordered" evidence="6">
    <location>
        <begin position="123"/>
        <end position="142"/>
    </location>
</feature>
<dbReference type="InterPro" id="IPR003819">
    <property type="entry name" value="TauD/TfdA-like"/>
</dbReference>
<evidence type="ECO:0000256" key="2">
    <source>
        <dbReference type="ARBA" id="ARBA00022723"/>
    </source>
</evidence>
<protein>
    <recommendedName>
        <fullName evidence="7">TauD/TfdA-like domain-containing protein</fullName>
    </recommendedName>
</protein>
<evidence type="ECO:0000313" key="8">
    <source>
        <dbReference type="EMBL" id="KAJ7641602.1"/>
    </source>
</evidence>
<dbReference type="PANTHER" id="PTHR30468">
    <property type="entry name" value="ALPHA-KETOGLUTARATE-DEPENDENT SULFONATE DIOXYGENASE"/>
    <property type="match status" value="1"/>
</dbReference>
<dbReference type="GO" id="GO:0016706">
    <property type="term" value="F:2-oxoglutarate-dependent dioxygenase activity"/>
    <property type="evidence" value="ECO:0007669"/>
    <property type="project" value="TreeGrafter"/>
</dbReference>
<dbReference type="Gene3D" id="3.60.130.10">
    <property type="entry name" value="Clavaminate synthase-like"/>
    <property type="match status" value="1"/>
</dbReference>
<evidence type="ECO:0000313" key="9">
    <source>
        <dbReference type="Proteomes" id="UP001221142"/>
    </source>
</evidence>
<keyword evidence="5" id="KW-0408">Iron</keyword>
<dbReference type="Pfam" id="PF02668">
    <property type="entry name" value="TauD"/>
    <property type="match status" value="1"/>
</dbReference>
<sequence>MVGSLSVYDSYDERPHIGTRFPSKSVQLSELLAAPNSDELLKDLATLVSHRGVVFFTEQDFSIEKQKELGTRLGELAGKPATSTLHVHPISEQTPELTADVSVISSEGGINAPAARTGYSKSARASNGWHMSEKPQNDYIGL</sequence>
<dbReference type="InterPro" id="IPR051323">
    <property type="entry name" value="AtsK-like"/>
</dbReference>
<accession>A0AAD7C877</accession>